<evidence type="ECO:0000313" key="1">
    <source>
        <dbReference type="EMBL" id="GBP34856.1"/>
    </source>
</evidence>
<organism evidence="1 2">
    <name type="scientific">Eumeta variegata</name>
    <name type="common">Bagworm moth</name>
    <name type="synonym">Eumeta japonica</name>
    <dbReference type="NCBI Taxonomy" id="151549"/>
    <lineage>
        <taxon>Eukaryota</taxon>
        <taxon>Metazoa</taxon>
        <taxon>Ecdysozoa</taxon>
        <taxon>Arthropoda</taxon>
        <taxon>Hexapoda</taxon>
        <taxon>Insecta</taxon>
        <taxon>Pterygota</taxon>
        <taxon>Neoptera</taxon>
        <taxon>Endopterygota</taxon>
        <taxon>Lepidoptera</taxon>
        <taxon>Glossata</taxon>
        <taxon>Ditrysia</taxon>
        <taxon>Tineoidea</taxon>
        <taxon>Psychidae</taxon>
        <taxon>Oiketicinae</taxon>
        <taxon>Eumeta</taxon>
    </lineage>
</organism>
<dbReference type="AlphaFoldDB" id="A0A4C1V8M3"/>
<keyword evidence="2" id="KW-1185">Reference proteome</keyword>
<proteinExistence type="predicted"/>
<accession>A0A4C1V8M3</accession>
<name>A0A4C1V8M3_EUMVA</name>
<dbReference type="Proteomes" id="UP000299102">
    <property type="component" value="Unassembled WGS sequence"/>
</dbReference>
<gene>
    <name evidence="1" type="ORF">EVAR_95961_1</name>
</gene>
<comment type="caution">
    <text evidence="1">The sequence shown here is derived from an EMBL/GenBank/DDBJ whole genome shotgun (WGS) entry which is preliminary data.</text>
</comment>
<sequence length="90" mass="10326">MESMVTITDHSGYDDSDAASVTVALSQHLCWVPRTSTTLRGKARLSHYRRSNSSTTVVSLRQYRCAWKSCHILYRTLYYRSVAASLTRRH</sequence>
<reference evidence="1 2" key="1">
    <citation type="journal article" date="2019" name="Commun. Biol.">
        <title>The bagworm genome reveals a unique fibroin gene that provides high tensile strength.</title>
        <authorList>
            <person name="Kono N."/>
            <person name="Nakamura H."/>
            <person name="Ohtoshi R."/>
            <person name="Tomita M."/>
            <person name="Numata K."/>
            <person name="Arakawa K."/>
        </authorList>
    </citation>
    <scope>NUCLEOTIDE SEQUENCE [LARGE SCALE GENOMIC DNA]</scope>
</reference>
<dbReference type="EMBL" id="BGZK01000295">
    <property type="protein sequence ID" value="GBP34856.1"/>
    <property type="molecule type" value="Genomic_DNA"/>
</dbReference>
<evidence type="ECO:0000313" key="2">
    <source>
        <dbReference type="Proteomes" id="UP000299102"/>
    </source>
</evidence>
<protein>
    <submittedName>
        <fullName evidence="1">Uncharacterized protein</fullName>
    </submittedName>
</protein>